<dbReference type="PATRIC" id="fig|1526658.3.peg.1102"/>
<evidence type="ECO:0000313" key="2">
    <source>
        <dbReference type="Proteomes" id="UP000037822"/>
    </source>
</evidence>
<dbReference type="Gene3D" id="3.40.50.1000">
    <property type="entry name" value="HAD superfamily/HAD-like"/>
    <property type="match status" value="2"/>
</dbReference>
<dbReference type="PANTHER" id="PTHR19288:SF90">
    <property type="entry name" value="OS08G0542600 PROTEIN"/>
    <property type="match status" value="1"/>
</dbReference>
<proteinExistence type="predicted"/>
<dbReference type="PANTHER" id="PTHR19288">
    <property type="entry name" value="4-NITROPHENYLPHOSPHATASE-RELATED"/>
    <property type="match status" value="1"/>
</dbReference>
<dbReference type="Pfam" id="PF13344">
    <property type="entry name" value="Hydrolase_6"/>
    <property type="match status" value="1"/>
</dbReference>
<dbReference type="AlphaFoldDB" id="A0A0N0MBS7"/>
<protein>
    <recommendedName>
        <fullName evidence="3">HAD family hydrolase</fullName>
    </recommendedName>
</protein>
<dbReference type="InterPro" id="IPR023214">
    <property type="entry name" value="HAD_sf"/>
</dbReference>
<gene>
    <name evidence="1" type="ORF">AE618_14495</name>
</gene>
<dbReference type="CDD" id="cd07525">
    <property type="entry name" value="HAD_like"/>
    <property type="match status" value="1"/>
</dbReference>
<dbReference type="InterPro" id="IPR006357">
    <property type="entry name" value="HAD-SF_hydro_IIA"/>
</dbReference>
<sequence>MAVPVLDSAGKLLARYDVLISDVWGVVHDGVWALPPACEALTRYREQGGAVVLLSNAPSPSEQVADLLDKKRVPREAWDRLITSGDVTRALIAESHHRKIFHIGWQSDRAVFDHADVELVFEDEADLVVATELNDYRTEQPEQYRPLLERFAARGLPFICGNPDLVVHVGHDLLPCAGSLALIYEELGGSVAYAGKPYRPAYDLALEAARSARGGHPVDPAKVLVIGDAVRTDLAGARLMGFDSLFIAGGIHRDETMRDGVLDPAGLEAVLAGSSVKPIAAMGALR</sequence>
<dbReference type="GO" id="GO:0005737">
    <property type="term" value="C:cytoplasm"/>
    <property type="evidence" value="ECO:0007669"/>
    <property type="project" value="TreeGrafter"/>
</dbReference>
<dbReference type="OrthoDB" id="9791073at2"/>
<name>A0A0N0MBS7_9HYPH</name>
<dbReference type="NCBIfam" id="TIGR01460">
    <property type="entry name" value="HAD-SF-IIA"/>
    <property type="match status" value="1"/>
</dbReference>
<evidence type="ECO:0000313" key="1">
    <source>
        <dbReference type="EMBL" id="KPH80219.1"/>
    </source>
</evidence>
<dbReference type="InterPro" id="IPR006356">
    <property type="entry name" value="HAD-SF_hydro_IIA_hyp3"/>
</dbReference>
<dbReference type="Proteomes" id="UP000037822">
    <property type="component" value="Unassembled WGS sequence"/>
</dbReference>
<dbReference type="EMBL" id="LGSZ01000045">
    <property type="protein sequence ID" value="KPH80219.1"/>
    <property type="molecule type" value="Genomic_DNA"/>
</dbReference>
<dbReference type="RefSeq" id="WP_054209768.1">
    <property type="nucleotide sequence ID" value="NZ_LGSZ01000045.1"/>
</dbReference>
<keyword evidence="2" id="KW-1185">Reference proteome</keyword>
<dbReference type="GO" id="GO:0016791">
    <property type="term" value="F:phosphatase activity"/>
    <property type="evidence" value="ECO:0007669"/>
    <property type="project" value="TreeGrafter"/>
</dbReference>
<evidence type="ECO:0008006" key="3">
    <source>
        <dbReference type="Google" id="ProtNLM"/>
    </source>
</evidence>
<organism evidence="1 2">
    <name type="scientific">Bosea vaviloviae</name>
    <dbReference type="NCBI Taxonomy" id="1526658"/>
    <lineage>
        <taxon>Bacteria</taxon>
        <taxon>Pseudomonadati</taxon>
        <taxon>Pseudomonadota</taxon>
        <taxon>Alphaproteobacteria</taxon>
        <taxon>Hyphomicrobiales</taxon>
        <taxon>Boseaceae</taxon>
        <taxon>Bosea</taxon>
    </lineage>
</organism>
<dbReference type="Pfam" id="PF13242">
    <property type="entry name" value="Hydrolase_like"/>
    <property type="match status" value="1"/>
</dbReference>
<dbReference type="InterPro" id="IPR036412">
    <property type="entry name" value="HAD-like_sf"/>
</dbReference>
<dbReference type="NCBIfam" id="TIGR01459">
    <property type="entry name" value="HAD-SF-IIA-hyp4"/>
    <property type="match status" value="1"/>
</dbReference>
<dbReference type="SUPFAM" id="SSF56784">
    <property type="entry name" value="HAD-like"/>
    <property type="match status" value="1"/>
</dbReference>
<reference evidence="1 2" key="1">
    <citation type="submission" date="2015-07" db="EMBL/GenBank/DDBJ databases">
        <title>Whole genome sequencing of Bosea vaviloviae isolated from cave pool.</title>
        <authorList>
            <person name="Tan N.E.H."/>
            <person name="Lee Y.P."/>
            <person name="Gan H.M."/>
            <person name="Barton H."/>
            <person name="Savka M.A."/>
        </authorList>
    </citation>
    <scope>NUCLEOTIDE SEQUENCE [LARGE SCALE GENOMIC DNA]</scope>
    <source>
        <strain evidence="1 2">SD260</strain>
    </source>
</reference>
<comment type="caution">
    <text evidence="1">The sequence shown here is derived from an EMBL/GenBank/DDBJ whole genome shotgun (WGS) entry which is preliminary data.</text>
</comment>
<accession>A0A0N0MBS7</accession>